<keyword evidence="1" id="KW-0175">Coiled coil</keyword>
<dbReference type="AlphaFoldDB" id="A0A8S4QV30"/>
<protein>
    <submittedName>
        <fullName evidence="3">Jg19518 protein</fullName>
    </submittedName>
</protein>
<feature type="non-terminal residue" evidence="3">
    <location>
        <position position="1"/>
    </location>
</feature>
<accession>A0A8S4QV30</accession>
<feature type="non-terminal residue" evidence="3">
    <location>
        <position position="271"/>
    </location>
</feature>
<evidence type="ECO:0000313" key="4">
    <source>
        <dbReference type="Proteomes" id="UP000838756"/>
    </source>
</evidence>
<sequence>DAPKLRDVASGSGDASRSRRVANVRNGSRTRSPISRAARNDASDSESEGSRASSRGDATSRGRTRTRGRGTGIVRARAELRAAKDEANEQAFEQCLRDRLYRKEVPQFVLDPEETIEIRAPEDTSKLNAEELRALGGHNVANIVQVAAKSGNLKGTWVKRLKDSAHVLQEVVDTLATRTEVDETRRLRADNGRLRNEVENLKAELKAHRREFAEMKSSMAATKDSPTPTLSSDLIEDLRSSIVSSVGIMLDARFAGIEERLLPEKVHRPPL</sequence>
<evidence type="ECO:0000256" key="2">
    <source>
        <dbReference type="SAM" id="MobiDB-lite"/>
    </source>
</evidence>
<name>A0A8S4QV30_9NEOP</name>
<proteinExistence type="predicted"/>
<organism evidence="3 4">
    <name type="scientific">Pararge aegeria aegeria</name>
    <dbReference type="NCBI Taxonomy" id="348720"/>
    <lineage>
        <taxon>Eukaryota</taxon>
        <taxon>Metazoa</taxon>
        <taxon>Ecdysozoa</taxon>
        <taxon>Arthropoda</taxon>
        <taxon>Hexapoda</taxon>
        <taxon>Insecta</taxon>
        <taxon>Pterygota</taxon>
        <taxon>Neoptera</taxon>
        <taxon>Endopterygota</taxon>
        <taxon>Lepidoptera</taxon>
        <taxon>Glossata</taxon>
        <taxon>Ditrysia</taxon>
        <taxon>Papilionoidea</taxon>
        <taxon>Nymphalidae</taxon>
        <taxon>Satyrinae</taxon>
        <taxon>Satyrini</taxon>
        <taxon>Parargina</taxon>
        <taxon>Pararge</taxon>
    </lineage>
</organism>
<comment type="caution">
    <text evidence="3">The sequence shown here is derived from an EMBL/GenBank/DDBJ whole genome shotgun (WGS) entry which is preliminary data.</text>
</comment>
<feature type="compositionally biased region" description="Low complexity" evidence="2">
    <location>
        <begin position="50"/>
        <end position="61"/>
    </location>
</feature>
<evidence type="ECO:0000313" key="3">
    <source>
        <dbReference type="EMBL" id="CAH2216931.1"/>
    </source>
</evidence>
<feature type="coiled-coil region" evidence="1">
    <location>
        <begin position="184"/>
        <end position="218"/>
    </location>
</feature>
<feature type="region of interest" description="Disordered" evidence="2">
    <location>
        <begin position="1"/>
        <end position="74"/>
    </location>
</feature>
<reference evidence="3" key="1">
    <citation type="submission" date="2022-03" db="EMBL/GenBank/DDBJ databases">
        <authorList>
            <person name="Lindestad O."/>
        </authorList>
    </citation>
    <scope>NUCLEOTIDE SEQUENCE</scope>
</reference>
<dbReference type="EMBL" id="CAKXAJ010017531">
    <property type="protein sequence ID" value="CAH2216931.1"/>
    <property type="molecule type" value="Genomic_DNA"/>
</dbReference>
<dbReference type="Proteomes" id="UP000838756">
    <property type="component" value="Unassembled WGS sequence"/>
</dbReference>
<dbReference type="OrthoDB" id="7492418at2759"/>
<gene>
    <name evidence="3" type="primary">jg19518</name>
    <name evidence="3" type="ORF">PAEG_LOCUS4880</name>
</gene>
<evidence type="ECO:0000256" key="1">
    <source>
        <dbReference type="SAM" id="Coils"/>
    </source>
</evidence>
<keyword evidence="4" id="KW-1185">Reference proteome</keyword>